<comment type="catalytic activity">
    <reaction evidence="14">
        <text>L-seryl-[protein] + ATP = O-phospho-L-seryl-[protein] + ADP + H(+)</text>
        <dbReference type="Rhea" id="RHEA:17989"/>
        <dbReference type="Rhea" id="RHEA-COMP:9863"/>
        <dbReference type="Rhea" id="RHEA-COMP:11604"/>
        <dbReference type="ChEBI" id="CHEBI:15378"/>
        <dbReference type="ChEBI" id="CHEBI:29999"/>
        <dbReference type="ChEBI" id="CHEBI:30616"/>
        <dbReference type="ChEBI" id="CHEBI:83421"/>
        <dbReference type="ChEBI" id="CHEBI:456216"/>
        <dbReference type="EC" id="2.7.11.1"/>
    </reaction>
</comment>
<keyword evidence="17" id="KW-1185">Reference proteome</keyword>
<dbReference type="GO" id="GO:0016020">
    <property type="term" value="C:membrane"/>
    <property type="evidence" value="ECO:0007669"/>
    <property type="project" value="UniProtKB-SubCell"/>
</dbReference>
<dbReference type="FunFam" id="1.10.510.10:FF:001023">
    <property type="entry name" value="Os07g0541700 protein"/>
    <property type="match status" value="1"/>
</dbReference>
<keyword evidence="11" id="KW-0472">Membrane</keyword>
<evidence type="ECO:0000256" key="6">
    <source>
        <dbReference type="ARBA" id="ARBA00022729"/>
    </source>
</evidence>
<protein>
    <recommendedName>
        <fullName evidence="2">non-specific serine/threonine protein kinase</fullName>
        <ecNumber evidence="2">2.7.11.1</ecNumber>
    </recommendedName>
</protein>
<dbReference type="EMBL" id="JBJUIK010000004">
    <property type="protein sequence ID" value="KAL3529259.1"/>
    <property type="molecule type" value="Genomic_DNA"/>
</dbReference>
<evidence type="ECO:0000256" key="2">
    <source>
        <dbReference type="ARBA" id="ARBA00012513"/>
    </source>
</evidence>
<evidence type="ECO:0000256" key="12">
    <source>
        <dbReference type="ARBA" id="ARBA00023180"/>
    </source>
</evidence>
<sequence length="205" mass="23481">MHPMEVEEFINDVASISRTSHVNVVALSGFAYMLKKRALISEFIPNESLERYIHGEDESMAKTNGHLGWGKLYQIAFKIERGLEYLQRRCSMRILHFDIKPHSILLDEDFCPKISDFDMAKLCTRKESVASMLEASGTIGYIAPEVISRNFGGISHKSNVYIYRTILLEIVGGRKNISVAVTYASKIHFLHWVYQHMVLDKDLKL</sequence>
<keyword evidence="3" id="KW-0723">Serine/threonine-protein kinase</keyword>
<comment type="catalytic activity">
    <reaction evidence="13">
        <text>L-threonyl-[protein] + ATP = O-phospho-L-threonyl-[protein] + ADP + H(+)</text>
        <dbReference type="Rhea" id="RHEA:46608"/>
        <dbReference type="Rhea" id="RHEA-COMP:11060"/>
        <dbReference type="Rhea" id="RHEA-COMP:11605"/>
        <dbReference type="ChEBI" id="CHEBI:15378"/>
        <dbReference type="ChEBI" id="CHEBI:30013"/>
        <dbReference type="ChEBI" id="CHEBI:30616"/>
        <dbReference type="ChEBI" id="CHEBI:61977"/>
        <dbReference type="ChEBI" id="CHEBI:456216"/>
        <dbReference type="EC" id="2.7.11.1"/>
    </reaction>
</comment>
<evidence type="ECO:0000256" key="4">
    <source>
        <dbReference type="ARBA" id="ARBA00022679"/>
    </source>
</evidence>
<dbReference type="InterPro" id="IPR001245">
    <property type="entry name" value="Ser-Thr/Tyr_kinase_cat_dom"/>
</dbReference>
<proteinExistence type="predicted"/>
<evidence type="ECO:0000256" key="10">
    <source>
        <dbReference type="ARBA" id="ARBA00022989"/>
    </source>
</evidence>
<keyword evidence="7" id="KW-0547">Nucleotide-binding</keyword>
<evidence type="ECO:0000256" key="13">
    <source>
        <dbReference type="ARBA" id="ARBA00047899"/>
    </source>
</evidence>
<dbReference type="InterPro" id="IPR000719">
    <property type="entry name" value="Prot_kinase_dom"/>
</dbReference>
<keyword evidence="6" id="KW-0732">Signal</keyword>
<name>A0ABD3AC00_9GENT</name>
<evidence type="ECO:0000259" key="15">
    <source>
        <dbReference type="PROSITE" id="PS50011"/>
    </source>
</evidence>
<comment type="caution">
    <text evidence="16">The sequence shown here is derived from an EMBL/GenBank/DDBJ whole genome shotgun (WGS) entry which is preliminary data.</text>
</comment>
<evidence type="ECO:0000256" key="9">
    <source>
        <dbReference type="ARBA" id="ARBA00022840"/>
    </source>
</evidence>
<evidence type="ECO:0000256" key="1">
    <source>
        <dbReference type="ARBA" id="ARBA00004479"/>
    </source>
</evidence>
<dbReference type="InterPro" id="IPR011009">
    <property type="entry name" value="Kinase-like_dom_sf"/>
</dbReference>
<evidence type="ECO:0000256" key="11">
    <source>
        <dbReference type="ARBA" id="ARBA00023136"/>
    </source>
</evidence>
<evidence type="ECO:0000256" key="8">
    <source>
        <dbReference type="ARBA" id="ARBA00022777"/>
    </source>
</evidence>
<dbReference type="AlphaFoldDB" id="A0ABD3AC00"/>
<dbReference type="SUPFAM" id="SSF56112">
    <property type="entry name" value="Protein kinase-like (PK-like)"/>
    <property type="match status" value="1"/>
</dbReference>
<dbReference type="GO" id="GO:0005524">
    <property type="term" value="F:ATP binding"/>
    <property type="evidence" value="ECO:0007669"/>
    <property type="project" value="UniProtKB-KW"/>
</dbReference>
<evidence type="ECO:0000256" key="7">
    <source>
        <dbReference type="ARBA" id="ARBA00022741"/>
    </source>
</evidence>
<keyword evidence="9" id="KW-0067">ATP-binding</keyword>
<keyword evidence="12" id="KW-0325">Glycoprotein</keyword>
<accession>A0ABD3AC00</accession>
<dbReference type="InterPro" id="IPR045874">
    <property type="entry name" value="LRK10/LRL21-25-like"/>
</dbReference>
<evidence type="ECO:0000313" key="16">
    <source>
        <dbReference type="EMBL" id="KAL3529259.1"/>
    </source>
</evidence>
<dbReference type="EC" id="2.7.11.1" evidence="2"/>
<dbReference type="Gene3D" id="1.10.510.10">
    <property type="entry name" value="Transferase(Phosphotransferase) domain 1"/>
    <property type="match status" value="1"/>
</dbReference>
<comment type="subcellular location">
    <subcellularLocation>
        <location evidence="1">Membrane</location>
        <topology evidence="1">Single-pass type I membrane protein</topology>
    </subcellularLocation>
</comment>
<feature type="domain" description="Protein kinase" evidence="15">
    <location>
        <begin position="1"/>
        <end position="205"/>
    </location>
</feature>
<dbReference type="Pfam" id="PF07714">
    <property type="entry name" value="PK_Tyr_Ser-Thr"/>
    <property type="match status" value="1"/>
</dbReference>
<keyword evidence="10" id="KW-1133">Transmembrane helix</keyword>
<keyword evidence="5" id="KW-0812">Transmembrane</keyword>
<dbReference type="GO" id="GO:0004674">
    <property type="term" value="F:protein serine/threonine kinase activity"/>
    <property type="evidence" value="ECO:0007669"/>
    <property type="project" value="UniProtKB-KW"/>
</dbReference>
<dbReference type="PROSITE" id="PS50011">
    <property type="entry name" value="PROTEIN_KINASE_DOM"/>
    <property type="match status" value="1"/>
</dbReference>
<keyword evidence="4" id="KW-0808">Transferase</keyword>
<reference evidence="16 17" key="1">
    <citation type="submission" date="2024-11" db="EMBL/GenBank/DDBJ databases">
        <title>A near-complete genome assembly of Cinchona calisaya.</title>
        <authorList>
            <person name="Lian D.C."/>
            <person name="Zhao X.W."/>
            <person name="Wei L."/>
        </authorList>
    </citation>
    <scope>NUCLEOTIDE SEQUENCE [LARGE SCALE GENOMIC DNA]</scope>
    <source>
        <tissue evidence="16">Nenye</tissue>
    </source>
</reference>
<organism evidence="16 17">
    <name type="scientific">Cinchona calisaya</name>
    <dbReference type="NCBI Taxonomy" id="153742"/>
    <lineage>
        <taxon>Eukaryota</taxon>
        <taxon>Viridiplantae</taxon>
        <taxon>Streptophyta</taxon>
        <taxon>Embryophyta</taxon>
        <taxon>Tracheophyta</taxon>
        <taxon>Spermatophyta</taxon>
        <taxon>Magnoliopsida</taxon>
        <taxon>eudicotyledons</taxon>
        <taxon>Gunneridae</taxon>
        <taxon>Pentapetalae</taxon>
        <taxon>asterids</taxon>
        <taxon>lamiids</taxon>
        <taxon>Gentianales</taxon>
        <taxon>Rubiaceae</taxon>
        <taxon>Cinchonoideae</taxon>
        <taxon>Cinchoneae</taxon>
        <taxon>Cinchona</taxon>
    </lineage>
</organism>
<evidence type="ECO:0000256" key="14">
    <source>
        <dbReference type="ARBA" id="ARBA00048679"/>
    </source>
</evidence>
<gene>
    <name evidence="16" type="ORF">ACH5RR_008581</name>
</gene>
<keyword evidence="8" id="KW-0418">Kinase</keyword>
<dbReference type="PANTHER" id="PTHR27009">
    <property type="entry name" value="RUST RESISTANCE KINASE LR10-RELATED"/>
    <property type="match status" value="1"/>
</dbReference>
<evidence type="ECO:0000313" key="17">
    <source>
        <dbReference type="Proteomes" id="UP001630127"/>
    </source>
</evidence>
<evidence type="ECO:0000256" key="3">
    <source>
        <dbReference type="ARBA" id="ARBA00022527"/>
    </source>
</evidence>
<evidence type="ECO:0000256" key="5">
    <source>
        <dbReference type="ARBA" id="ARBA00022692"/>
    </source>
</evidence>
<dbReference type="Proteomes" id="UP001630127">
    <property type="component" value="Unassembled WGS sequence"/>
</dbReference>